<keyword evidence="2" id="KW-1185">Reference proteome</keyword>
<evidence type="ECO:0000313" key="2">
    <source>
        <dbReference type="Proteomes" id="UP001634394"/>
    </source>
</evidence>
<dbReference type="EMBL" id="JBJQND010000001">
    <property type="protein sequence ID" value="KAL3890144.1"/>
    <property type="molecule type" value="Genomic_DNA"/>
</dbReference>
<organism evidence="1 2">
    <name type="scientific">Sinanodonta woodiana</name>
    <name type="common">Chinese pond mussel</name>
    <name type="synonym">Anodonta woodiana</name>
    <dbReference type="NCBI Taxonomy" id="1069815"/>
    <lineage>
        <taxon>Eukaryota</taxon>
        <taxon>Metazoa</taxon>
        <taxon>Spiralia</taxon>
        <taxon>Lophotrochozoa</taxon>
        <taxon>Mollusca</taxon>
        <taxon>Bivalvia</taxon>
        <taxon>Autobranchia</taxon>
        <taxon>Heteroconchia</taxon>
        <taxon>Palaeoheterodonta</taxon>
        <taxon>Unionida</taxon>
        <taxon>Unionoidea</taxon>
        <taxon>Unionidae</taxon>
        <taxon>Unioninae</taxon>
        <taxon>Sinanodonta</taxon>
    </lineage>
</organism>
<proteinExistence type="predicted"/>
<evidence type="ECO:0008006" key="3">
    <source>
        <dbReference type="Google" id="ProtNLM"/>
    </source>
</evidence>
<gene>
    <name evidence="1" type="ORF">ACJMK2_002436</name>
</gene>
<accession>A0ABD3XV97</accession>
<dbReference type="AlphaFoldDB" id="A0ABD3XV97"/>
<evidence type="ECO:0000313" key="1">
    <source>
        <dbReference type="EMBL" id="KAL3890144.1"/>
    </source>
</evidence>
<protein>
    <recommendedName>
        <fullName evidence="3">LAGLIDADG homing endonuclease</fullName>
    </recommendedName>
</protein>
<name>A0ABD3XV97_SINWO</name>
<sequence length="116" mass="13332">MNDENIAQLIIELDNLSQYVPPGNTFTSAWLEDEYSGVRSMRNQGKQSYRNEYRVINILIDARTKVLLKHKDKLAPFVPRFKIVKSIGDALKEEFISRQQAKSINAYLAKLANMSL</sequence>
<dbReference type="Proteomes" id="UP001634394">
    <property type="component" value="Unassembled WGS sequence"/>
</dbReference>
<reference evidence="1 2" key="1">
    <citation type="submission" date="2024-11" db="EMBL/GenBank/DDBJ databases">
        <title>Chromosome-level genome assembly of the freshwater bivalve Anodonta woodiana.</title>
        <authorList>
            <person name="Chen X."/>
        </authorList>
    </citation>
    <scope>NUCLEOTIDE SEQUENCE [LARGE SCALE GENOMIC DNA]</scope>
    <source>
        <strain evidence="1">MN2024</strain>
        <tissue evidence="1">Gills</tissue>
    </source>
</reference>
<comment type="caution">
    <text evidence="1">The sequence shown here is derived from an EMBL/GenBank/DDBJ whole genome shotgun (WGS) entry which is preliminary data.</text>
</comment>